<keyword evidence="1" id="KW-0472">Membrane</keyword>
<name>A0A0S6UEK1_NEOTH</name>
<feature type="transmembrane region" description="Helical" evidence="1">
    <location>
        <begin position="75"/>
        <end position="95"/>
    </location>
</feature>
<protein>
    <submittedName>
        <fullName evidence="2">Uncharacterized conserved protein</fullName>
    </submittedName>
</protein>
<dbReference type="InterPro" id="IPR002829">
    <property type="entry name" value="DUF116"/>
</dbReference>
<dbReference type="AlphaFoldDB" id="A0A0S6UEK1"/>
<keyword evidence="1" id="KW-0812">Transmembrane</keyword>
<sequence length="269" mass="29710">MRIKKRLFIGLLALSLMFITAVLAGSWYLLINHSSLFNRVLLALGFFTLAVLFLLIALGIISLVLMLWQGRSRPLFQHLGLMAVNILFPVALALGKRLGVEAATIKASFIEMNNQLVRLQRLQVAPREILILAPHCLQWSGCPHKITIDVNNCRRCGRCPIDALHALASRYGVRLAVATGGTLARHFVKQYRPRAVVAIACERDLTSGIQDTQPLPVLGVLNLRPHGPCLNTQVNLNQVEQAVQFFLTGRTVPQVQACSEGWVEVTHGS</sequence>
<organism evidence="2">
    <name type="scientific">Moorella thermoacetica Y72</name>
    <dbReference type="NCBI Taxonomy" id="1325331"/>
    <lineage>
        <taxon>Bacteria</taxon>
        <taxon>Bacillati</taxon>
        <taxon>Bacillota</taxon>
        <taxon>Clostridia</taxon>
        <taxon>Neomoorellales</taxon>
        <taxon>Neomoorellaceae</taxon>
        <taxon>Neomoorella</taxon>
    </lineage>
</organism>
<evidence type="ECO:0000256" key="1">
    <source>
        <dbReference type="SAM" id="Phobius"/>
    </source>
</evidence>
<gene>
    <name evidence="2" type="ORF">MTY_1968</name>
</gene>
<keyword evidence="1" id="KW-1133">Transmembrane helix</keyword>
<dbReference type="RefSeq" id="WP_025774339.1">
    <property type="nucleotide sequence ID" value="NZ_DF238840.1"/>
</dbReference>
<dbReference type="Proteomes" id="UP000063718">
    <property type="component" value="Unassembled WGS sequence"/>
</dbReference>
<accession>A0A0S6UEK1</accession>
<dbReference type="Pfam" id="PF01976">
    <property type="entry name" value="DUF116"/>
    <property type="match status" value="1"/>
</dbReference>
<proteinExistence type="predicted"/>
<dbReference type="PANTHER" id="PTHR43801">
    <property type="entry name" value="NUCLEOTIDE-BINDING PROTEIN-RELATED"/>
    <property type="match status" value="1"/>
</dbReference>
<evidence type="ECO:0000313" key="2">
    <source>
        <dbReference type="EMBL" id="GAF26628.1"/>
    </source>
</evidence>
<feature type="transmembrane region" description="Helical" evidence="1">
    <location>
        <begin position="40"/>
        <end position="68"/>
    </location>
</feature>
<dbReference type="EMBL" id="DF238840">
    <property type="protein sequence ID" value="GAF26628.1"/>
    <property type="molecule type" value="Genomic_DNA"/>
</dbReference>
<dbReference type="PANTHER" id="PTHR43801:SF1">
    <property type="entry name" value="POLYPRENYL SYNTHETASE"/>
    <property type="match status" value="1"/>
</dbReference>
<reference evidence="2" key="1">
    <citation type="journal article" date="2014" name="Gene">
        <title>Genome-guided analysis of transformation efficiency and carbon dioxide assimilation by Moorella thermoacetica Y72.</title>
        <authorList>
            <person name="Tsukahara K."/>
            <person name="Kita A."/>
            <person name="Nakashimada Y."/>
            <person name="Hoshino T."/>
            <person name="Murakami K."/>
        </authorList>
    </citation>
    <scope>NUCLEOTIDE SEQUENCE [LARGE SCALE GENOMIC DNA]</scope>
    <source>
        <strain evidence="2">Y72</strain>
    </source>
</reference>